<evidence type="ECO:0000313" key="2">
    <source>
        <dbReference type="Proteomes" id="UP000288805"/>
    </source>
</evidence>
<dbReference type="PANTHER" id="PTHR33698">
    <property type="entry name" value="NUCLEAR TRANSPORT FACTOR 2 (NTF2)-LIKE PROTEIN"/>
    <property type="match status" value="1"/>
</dbReference>
<organism evidence="1 2">
    <name type="scientific">Vitis vinifera</name>
    <name type="common">Grape</name>
    <dbReference type="NCBI Taxonomy" id="29760"/>
    <lineage>
        <taxon>Eukaryota</taxon>
        <taxon>Viridiplantae</taxon>
        <taxon>Streptophyta</taxon>
        <taxon>Embryophyta</taxon>
        <taxon>Tracheophyta</taxon>
        <taxon>Spermatophyta</taxon>
        <taxon>Magnoliopsida</taxon>
        <taxon>eudicotyledons</taxon>
        <taxon>Gunneridae</taxon>
        <taxon>Pentapetalae</taxon>
        <taxon>rosids</taxon>
        <taxon>Vitales</taxon>
        <taxon>Vitaceae</taxon>
        <taxon>Viteae</taxon>
        <taxon>Vitis</taxon>
    </lineage>
</organism>
<name>A0A438H7M8_VITVI</name>
<proteinExistence type="predicted"/>
<dbReference type="EMBL" id="QGNW01000266">
    <property type="protein sequence ID" value="RVW80399.1"/>
    <property type="molecule type" value="Genomic_DNA"/>
</dbReference>
<sequence>MYSAADHCRSLLHCEPNQSCSYNPWLNLKSILKRQPQRAQVFNDPLLSLSNQAVGQGKKITELWKAVQKLYTAIKNKNVKEVSDVIGDECRCFCNFISASQPFHGKKQALEFFDHLMKILGDHASIKFSFTMHDGMAVGVTWRLEWKNNPVPLGTGFSYYVCQEYRGRVVIKNVNMLMDPLIPPWTPEAENCGDSDARNGQVWALNLRGARRLTVTFGWWVEATLLGQGHGKSRVDAKVGEGMLVAAQAVHIGLLDDCTTLFSRRGW</sequence>
<dbReference type="InterPro" id="IPR032710">
    <property type="entry name" value="NTF2-like_dom_sf"/>
</dbReference>
<protein>
    <recommendedName>
        <fullName evidence="3">SnoaL-like domain-containing protein</fullName>
    </recommendedName>
</protein>
<comment type="caution">
    <text evidence="1">The sequence shown here is derived from an EMBL/GenBank/DDBJ whole genome shotgun (WGS) entry which is preliminary data.</text>
</comment>
<accession>A0A438H7M8</accession>
<dbReference type="AlphaFoldDB" id="A0A438H7M8"/>
<gene>
    <name evidence="1" type="ORF">CK203_042306</name>
</gene>
<reference evidence="1 2" key="1">
    <citation type="journal article" date="2018" name="PLoS Genet.">
        <title>Population sequencing reveals clonal diversity and ancestral inbreeding in the grapevine cultivar Chardonnay.</title>
        <authorList>
            <person name="Roach M.J."/>
            <person name="Johnson D.L."/>
            <person name="Bohlmann J."/>
            <person name="van Vuuren H.J."/>
            <person name="Jones S.J."/>
            <person name="Pretorius I.S."/>
            <person name="Schmidt S.A."/>
            <person name="Borneman A.R."/>
        </authorList>
    </citation>
    <scope>NUCLEOTIDE SEQUENCE [LARGE SCALE GENOMIC DNA]</scope>
    <source>
        <strain evidence="2">cv. Chardonnay</strain>
        <tissue evidence="1">Leaf</tissue>
    </source>
</reference>
<dbReference type="SUPFAM" id="SSF54427">
    <property type="entry name" value="NTF2-like"/>
    <property type="match status" value="1"/>
</dbReference>
<dbReference type="Proteomes" id="UP000288805">
    <property type="component" value="Unassembled WGS sequence"/>
</dbReference>
<dbReference type="PANTHER" id="PTHR33698:SF6">
    <property type="entry name" value="TRANSMEMBRANE PROTEIN"/>
    <property type="match status" value="1"/>
</dbReference>
<evidence type="ECO:0000313" key="1">
    <source>
        <dbReference type="EMBL" id="RVW80399.1"/>
    </source>
</evidence>
<evidence type="ECO:0008006" key="3">
    <source>
        <dbReference type="Google" id="ProtNLM"/>
    </source>
</evidence>